<gene>
    <name evidence="7" type="ORF">F0562_002470</name>
</gene>
<feature type="compositionally biased region" description="Acidic residues" evidence="5">
    <location>
        <begin position="110"/>
        <end position="119"/>
    </location>
</feature>
<evidence type="ECO:0000256" key="2">
    <source>
        <dbReference type="ARBA" id="ARBA00022771"/>
    </source>
</evidence>
<dbReference type="InterPro" id="IPR004332">
    <property type="entry name" value="Transposase_MuDR"/>
</dbReference>
<evidence type="ECO:0000313" key="8">
    <source>
        <dbReference type="Proteomes" id="UP000325577"/>
    </source>
</evidence>
<proteinExistence type="predicted"/>
<dbReference type="PROSITE" id="PS50966">
    <property type="entry name" value="ZF_SWIM"/>
    <property type="match status" value="1"/>
</dbReference>
<keyword evidence="3" id="KW-0862">Zinc</keyword>
<dbReference type="InterPro" id="IPR006564">
    <property type="entry name" value="Znf_PMZ"/>
</dbReference>
<accession>A0A5J5C724</accession>
<keyword evidence="8" id="KW-1185">Reference proteome</keyword>
<dbReference type="Pfam" id="PF04434">
    <property type="entry name" value="SWIM"/>
    <property type="match status" value="1"/>
</dbReference>
<protein>
    <recommendedName>
        <fullName evidence="6">SWIM-type domain-containing protein</fullName>
    </recommendedName>
</protein>
<dbReference type="AlphaFoldDB" id="A0A5J5C724"/>
<evidence type="ECO:0000256" key="4">
    <source>
        <dbReference type="PROSITE-ProRule" id="PRU00325"/>
    </source>
</evidence>
<dbReference type="PANTHER" id="PTHR31973">
    <property type="entry name" value="POLYPROTEIN, PUTATIVE-RELATED"/>
    <property type="match status" value="1"/>
</dbReference>
<dbReference type="EMBL" id="CM018031">
    <property type="protein sequence ID" value="KAA8550786.1"/>
    <property type="molecule type" value="Genomic_DNA"/>
</dbReference>
<organism evidence="7 8">
    <name type="scientific">Nyssa sinensis</name>
    <dbReference type="NCBI Taxonomy" id="561372"/>
    <lineage>
        <taxon>Eukaryota</taxon>
        <taxon>Viridiplantae</taxon>
        <taxon>Streptophyta</taxon>
        <taxon>Embryophyta</taxon>
        <taxon>Tracheophyta</taxon>
        <taxon>Spermatophyta</taxon>
        <taxon>Magnoliopsida</taxon>
        <taxon>eudicotyledons</taxon>
        <taxon>Gunneridae</taxon>
        <taxon>Pentapetalae</taxon>
        <taxon>asterids</taxon>
        <taxon>Cornales</taxon>
        <taxon>Nyssaceae</taxon>
        <taxon>Nyssa</taxon>
    </lineage>
</organism>
<dbReference type="OrthoDB" id="1904319at2759"/>
<feature type="region of interest" description="Disordered" evidence="5">
    <location>
        <begin position="619"/>
        <end position="657"/>
    </location>
</feature>
<dbReference type="InterPro" id="IPR007527">
    <property type="entry name" value="Znf_SWIM"/>
</dbReference>
<dbReference type="GO" id="GO:0008270">
    <property type="term" value="F:zinc ion binding"/>
    <property type="evidence" value="ECO:0007669"/>
    <property type="project" value="UniProtKB-KW"/>
</dbReference>
<evidence type="ECO:0000313" key="7">
    <source>
        <dbReference type="EMBL" id="KAA8550786.1"/>
    </source>
</evidence>
<dbReference type="PANTHER" id="PTHR31973:SF171">
    <property type="entry name" value="OS12G0597300 PROTEIN"/>
    <property type="match status" value="1"/>
</dbReference>
<dbReference type="Proteomes" id="UP000325577">
    <property type="component" value="Linkage Group LG0"/>
</dbReference>
<keyword evidence="1" id="KW-0479">Metal-binding</keyword>
<dbReference type="SMART" id="SM00575">
    <property type="entry name" value="ZnF_PMZ"/>
    <property type="match status" value="1"/>
</dbReference>
<evidence type="ECO:0000256" key="5">
    <source>
        <dbReference type="SAM" id="MobiDB-lite"/>
    </source>
</evidence>
<sequence>MANHDVILGQRQDLSVVQNQHLVLEHNHNLVIGQSHNMGLGHDHDHDHDLDMGHAHDHDLGLGHTHDHELVLNHAHDHELALRHAQVHTDEHENGYDHDHDNGMNPSEDNNLDGDEDNTDVDNHDHELALTAQNHQLGLSGNHELAVVENHELDENLELVVDQNRMGIVPAPDTSVQQAQLLVSPHVIQSRTLVPAPSYELTVGQEFPDVQSCRRALRNSAIALHFEIQTVKSDKTRFTAKCASEGCPWRIHAAKLPGVPTFTIRTIHEQHTCGGIAHLGHQQASVQWVANSVEQSLRENPNYKPKEILEEIHRVHGITLSYKQAWRGKERIMAALRGSFEEDYRLLPQYCDQIRRTNPGKNMPRLTILSDRQKSIVDGVEANFPTAFHGFCMRHLTESFRKEFNNSMLASLLWDAANALTVIEFEAKILEIEEISQEAAYWIRRVPPRLWATAYFEGTRFGHLTANIVESLNAWILEASGLPIIQMMECIRRQLMTWFNERRETSMQWTSILVPSAERVVSDALERARTYQVLRANEAEFEVISHEGTNIVDIRNRCCLCRGWQLYGLPCAHAVAALLSCRQNVHRFTESCFTVATYRKAYSQTIHPVPDKTLWKEMSEGSQNEANGAEVVINPPKSLRPPGRPRKRRARAEDRGRVKRVVHCSRCNQTGHFRTTCSAPI</sequence>
<dbReference type="Pfam" id="PF03108">
    <property type="entry name" value="DBD_Tnp_Mut"/>
    <property type="match status" value="1"/>
</dbReference>
<name>A0A5J5C724_9ASTE</name>
<evidence type="ECO:0000256" key="1">
    <source>
        <dbReference type="ARBA" id="ARBA00022723"/>
    </source>
</evidence>
<feature type="compositionally biased region" description="Basic and acidic residues" evidence="5">
    <location>
        <begin position="90"/>
        <end position="102"/>
    </location>
</feature>
<evidence type="ECO:0000256" key="3">
    <source>
        <dbReference type="ARBA" id="ARBA00022833"/>
    </source>
</evidence>
<feature type="region of interest" description="Disordered" evidence="5">
    <location>
        <begin position="90"/>
        <end position="119"/>
    </location>
</feature>
<reference evidence="7 8" key="1">
    <citation type="submission" date="2019-09" db="EMBL/GenBank/DDBJ databases">
        <title>A chromosome-level genome assembly of the Chinese tupelo Nyssa sinensis.</title>
        <authorList>
            <person name="Yang X."/>
            <person name="Kang M."/>
            <person name="Yang Y."/>
            <person name="Xiong H."/>
            <person name="Wang M."/>
            <person name="Zhang Z."/>
            <person name="Wang Z."/>
            <person name="Wu H."/>
            <person name="Ma T."/>
            <person name="Liu J."/>
            <person name="Xi Z."/>
        </authorList>
    </citation>
    <scope>NUCLEOTIDE SEQUENCE [LARGE SCALE GENOMIC DNA]</scope>
    <source>
        <strain evidence="7">J267</strain>
        <tissue evidence="7">Leaf</tissue>
    </source>
</reference>
<evidence type="ECO:0000259" key="6">
    <source>
        <dbReference type="PROSITE" id="PS50966"/>
    </source>
</evidence>
<feature type="domain" description="SWIM-type" evidence="6">
    <location>
        <begin position="541"/>
        <end position="582"/>
    </location>
</feature>
<keyword evidence="2 4" id="KW-0863">Zinc-finger</keyword>